<sequence length="829" mass="92640">MATHEAFAEAGANPGIEIWTIEQFEPVAIPSKSYGKFYNGDSYIVLKTSGQSNATLSYDAHFWLGSKTTQDKKGSAAIWTVTLDDMLGGKAVHHREVQGHESSRFLGYFKPAIRYMEGGNESGFTEVETNAGAEKRLLKLSGCENMRIEEVPAESSSLTKDHCFILEVDHDIFVLMPEGAKATQRRKIISVANQLRDDNHNGRATIEIIDEFSSDEDYDQFFQALGSGSKDEIASDDSGTTYYRDDISAVYLYRVMLGDGFDVVALNKPYKQSHLTSDEVFILDTPCSGVYIWIGSEVSADVRKAYHDIANQYFEAKNYPSWVNVTKVAEGSECSTFKQYFVSWNTVITRSMGAVSDDAGYDSDDAEQNQKVAQYIGKSAAAREYMPDNGEGSLTVTRVGDGADVTEDFTSGCGMLYQSEVYVVKYQYTGEDGEDNYIVYYWIGSKASADDKQAGAELVAQLEDELGDDAAVVKVPQGKEPRHFLIIFKGNLAIVFGGKDTDYKPTNAEGNYDENSTRLFRVEGTDLSDMRAVQVGETADNLEDDDVYVLELADIVYVWIGNESNEKEKAAVKTFVKMLVGEEKEISTVEQGSEPPEFWDALGGEPEEKSGSGWRNAVNRRVTAPRTLTAVNVSITKKITFEDLDTEFTQQDLSDDGVYILDTGEELYLWQGKKIPERVKMARNDIIKEYIEDDGLDRTVDNALVVFVKQGEEPGAFRKLFPEWDTAMWDNQTSYEDIKNETKAANSKRDIYHIINLKLHNIEIPKVLPPSLLASLSPTAAGLPCNVSRIRYTLGLTLCVIHKLLFRVWVSCICELVCLYMHPRHRKKS</sequence>
<evidence type="ECO:0000256" key="6">
    <source>
        <dbReference type="ARBA" id="ARBA00023203"/>
    </source>
</evidence>
<keyword evidence="4" id="KW-0677">Repeat</keyword>
<organism evidence="10">
    <name type="scientific">Spodoptera frugiperda</name>
    <name type="common">Fall armyworm</name>
    <dbReference type="NCBI Taxonomy" id="7108"/>
    <lineage>
        <taxon>Eukaryota</taxon>
        <taxon>Metazoa</taxon>
        <taxon>Ecdysozoa</taxon>
        <taxon>Arthropoda</taxon>
        <taxon>Hexapoda</taxon>
        <taxon>Insecta</taxon>
        <taxon>Pterygota</taxon>
        <taxon>Neoptera</taxon>
        <taxon>Endopterygota</taxon>
        <taxon>Lepidoptera</taxon>
        <taxon>Glossata</taxon>
        <taxon>Ditrysia</taxon>
        <taxon>Noctuoidea</taxon>
        <taxon>Noctuidae</taxon>
        <taxon>Amphipyrinae</taxon>
        <taxon>Spodoptera</taxon>
    </lineage>
</organism>
<dbReference type="GO" id="GO:0051015">
    <property type="term" value="F:actin filament binding"/>
    <property type="evidence" value="ECO:0007669"/>
    <property type="project" value="InterPro"/>
</dbReference>
<gene>
    <name evidence="10" type="ORF">SFRICE_004263</name>
</gene>
<dbReference type="GO" id="GO:0015629">
    <property type="term" value="C:actin cytoskeleton"/>
    <property type="evidence" value="ECO:0007669"/>
    <property type="project" value="TreeGrafter"/>
</dbReference>
<evidence type="ECO:0000256" key="5">
    <source>
        <dbReference type="ARBA" id="ARBA00022837"/>
    </source>
</evidence>
<dbReference type="CDD" id="cd11288">
    <property type="entry name" value="gelsolin_S5_like"/>
    <property type="match status" value="1"/>
</dbReference>
<evidence type="ECO:0000259" key="9">
    <source>
        <dbReference type="Pfam" id="PF00626"/>
    </source>
</evidence>
<feature type="domain" description="Gelsolin-like" evidence="9">
    <location>
        <begin position="647"/>
        <end position="716"/>
    </location>
</feature>
<dbReference type="GO" id="GO:0008154">
    <property type="term" value="P:actin polymerization or depolymerization"/>
    <property type="evidence" value="ECO:0007669"/>
    <property type="project" value="TreeGrafter"/>
</dbReference>
<keyword evidence="5" id="KW-0106">Calcium</keyword>
<dbReference type="SUPFAM" id="SSF55753">
    <property type="entry name" value="Actin depolymerizing proteins"/>
    <property type="match status" value="6"/>
</dbReference>
<dbReference type="PRINTS" id="PR00597">
    <property type="entry name" value="GELSOLIN"/>
</dbReference>
<dbReference type="InterPro" id="IPR007123">
    <property type="entry name" value="Gelsolin-like_dom"/>
</dbReference>
<dbReference type="InterPro" id="IPR029006">
    <property type="entry name" value="ADF-H/Gelsolin-like_dom_sf"/>
</dbReference>
<dbReference type="SMART" id="SM00262">
    <property type="entry name" value="GEL"/>
    <property type="match status" value="6"/>
</dbReference>
<dbReference type="GO" id="GO:0005737">
    <property type="term" value="C:cytoplasm"/>
    <property type="evidence" value="ECO:0007669"/>
    <property type="project" value="TreeGrafter"/>
</dbReference>
<evidence type="ECO:0000256" key="7">
    <source>
        <dbReference type="ARBA" id="ARBA00023212"/>
    </source>
</evidence>
<keyword evidence="6" id="KW-0009">Actin-binding</keyword>
<protein>
    <submittedName>
        <fullName evidence="10">SFRICE_004263</fullName>
    </submittedName>
</protein>
<dbReference type="GO" id="GO:0005546">
    <property type="term" value="F:phosphatidylinositol-4,5-bisphosphate binding"/>
    <property type="evidence" value="ECO:0007669"/>
    <property type="project" value="TreeGrafter"/>
</dbReference>
<proteinExistence type="inferred from homology"/>
<comment type="subcellular location">
    <subcellularLocation>
        <location evidence="1">Cytoplasm</location>
        <location evidence="1">Cytoskeleton</location>
    </subcellularLocation>
</comment>
<name>A0A2H1VYX6_SPOFR</name>
<keyword evidence="3" id="KW-0963">Cytoplasm</keyword>
<evidence type="ECO:0000256" key="3">
    <source>
        <dbReference type="ARBA" id="ARBA00022490"/>
    </source>
</evidence>
<comment type="function">
    <text evidence="8">Calcium-regulated, actin-modulating protein that binds to the plus (or barbed) ends of actin monomers or filaments, preventing monomer exchange (end-blocking or capping). It can promote the assembly of monomers into filaments (nucleation) as well as sever filaments already formed.</text>
</comment>
<accession>A0A2H1VYX6</accession>
<dbReference type="InterPro" id="IPR007122">
    <property type="entry name" value="Villin/Gelsolin"/>
</dbReference>
<reference evidence="10" key="1">
    <citation type="submission" date="2016-07" db="EMBL/GenBank/DDBJ databases">
        <authorList>
            <person name="Bretaudeau A."/>
        </authorList>
    </citation>
    <scope>NUCLEOTIDE SEQUENCE</scope>
    <source>
        <strain evidence="10">Rice</strain>
        <tissue evidence="10">Whole body</tissue>
    </source>
</reference>
<dbReference type="PANTHER" id="PTHR11977">
    <property type="entry name" value="VILLIN"/>
    <property type="match status" value="1"/>
</dbReference>
<dbReference type="AlphaFoldDB" id="A0A2H1VYX6"/>
<feature type="domain" description="Gelsolin-like" evidence="9">
    <location>
        <begin position="25"/>
        <end position="106"/>
    </location>
</feature>
<feature type="domain" description="Gelsolin-like" evidence="9">
    <location>
        <begin position="537"/>
        <end position="599"/>
    </location>
</feature>
<keyword evidence="7" id="KW-0206">Cytoskeleton</keyword>
<evidence type="ECO:0000256" key="2">
    <source>
        <dbReference type="ARBA" id="ARBA00008418"/>
    </source>
</evidence>
<dbReference type="Pfam" id="PF00626">
    <property type="entry name" value="Gelsolin"/>
    <property type="match status" value="4"/>
</dbReference>
<evidence type="ECO:0000256" key="4">
    <source>
        <dbReference type="ARBA" id="ARBA00022737"/>
    </source>
</evidence>
<comment type="similarity">
    <text evidence="2">Belongs to the villin/gelsolin family.</text>
</comment>
<dbReference type="GO" id="GO:0051016">
    <property type="term" value="P:barbed-end actin filament capping"/>
    <property type="evidence" value="ECO:0007669"/>
    <property type="project" value="TreeGrafter"/>
</dbReference>
<dbReference type="CDD" id="cd11290">
    <property type="entry name" value="gelsolin_S1_like"/>
    <property type="match status" value="1"/>
</dbReference>
<dbReference type="EMBL" id="ODYU01004997">
    <property type="protein sequence ID" value="SOQ45434.1"/>
    <property type="molecule type" value="Genomic_DNA"/>
</dbReference>
<feature type="domain" description="Gelsolin-like" evidence="9">
    <location>
        <begin position="415"/>
        <end position="485"/>
    </location>
</feature>
<dbReference type="FunFam" id="3.40.20.10:FF:000002">
    <property type="entry name" value="Gelsolin"/>
    <property type="match status" value="1"/>
</dbReference>
<dbReference type="FunFam" id="3.40.20.10:FF:000001">
    <property type="entry name" value="Gelsolin"/>
    <property type="match status" value="1"/>
</dbReference>
<dbReference type="PANTHER" id="PTHR11977:SF123">
    <property type="entry name" value="GELSOLIN"/>
    <property type="match status" value="1"/>
</dbReference>
<evidence type="ECO:0000256" key="8">
    <source>
        <dbReference type="ARBA" id="ARBA00055420"/>
    </source>
</evidence>
<evidence type="ECO:0000256" key="1">
    <source>
        <dbReference type="ARBA" id="ARBA00004245"/>
    </source>
</evidence>
<evidence type="ECO:0000313" key="10">
    <source>
        <dbReference type="EMBL" id="SOQ45434.1"/>
    </source>
</evidence>
<dbReference type="Gene3D" id="3.40.20.10">
    <property type="entry name" value="Severin"/>
    <property type="match status" value="6"/>
</dbReference>
<dbReference type="GO" id="GO:0051014">
    <property type="term" value="P:actin filament severing"/>
    <property type="evidence" value="ECO:0007669"/>
    <property type="project" value="TreeGrafter"/>
</dbReference>